<dbReference type="FunFam" id="1.10.10.10:FF:000214">
    <property type="entry name" value="Methylated-DNA--protein-cysteine methyltransferase"/>
    <property type="match status" value="1"/>
</dbReference>
<comment type="miscellaneous">
    <text evidence="9">This enzyme catalyzes only one turnover and therefore is not strictly catalytic. According to one definition, an enzyme is a biocatalyst that acts repeatedly and over many reaction cycles.</text>
</comment>
<evidence type="ECO:0000256" key="9">
    <source>
        <dbReference type="HAMAP-Rule" id="MF_00772"/>
    </source>
</evidence>
<evidence type="ECO:0000256" key="2">
    <source>
        <dbReference type="ARBA" id="ARBA00008711"/>
    </source>
</evidence>
<evidence type="ECO:0000256" key="3">
    <source>
        <dbReference type="ARBA" id="ARBA00022490"/>
    </source>
</evidence>
<comment type="subcellular location">
    <subcellularLocation>
        <location evidence="9">Cytoplasm</location>
    </subcellularLocation>
</comment>
<feature type="active site" description="Nucleophile; methyl group acceptor" evidence="9">
    <location>
        <position position="130"/>
    </location>
</feature>
<dbReference type="PANTHER" id="PTHR10815">
    <property type="entry name" value="METHYLATED-DNA--PROTEIN-CYSTEINE METHYLTRANSFERASE"/>
    <property type="match status" value="1"/>
</dbReference>
<dbReference type="Gene3D" id="1.10.10.10">
    <property type="entry name" value="Winged helix-like DNA-binding domain superfamily/Winged helix DNA-binding domain"/>
    <property type="match status" value="1"/>
</dbReference>
<gene>
    <name evidence="12" type="primary">adaB</name>
    <name evidence="12" type="ORF">NCTC10741_02387</name>
</gene>
<dbReference type="Proteomes" id="UP000271626">
    <property type="component" value="Chromosome"/>
</dbReference>
<dbReference type="GO" id="GO:0032259">
    <property type="term" value="P:methylation"/>
    <property type="evidence" value="ECO:0007669"/>
    <property type="project" value="UniProtKB-KW"/>
</dbReference>
<dbReference type="InterPro" id="IPR036388">
    <property type="entry name" value="WH-like_DNA-bd_sf"/>
</dbReference>
<organism evidence="12 13">
    <name type="scientific">Tsukamurella paurometabola</name>
    <name type="common">Corynebacterium paurometabolum</name>
    <dbReference type="NCBI Taxonomy" id="2061"/>
    <lineage>
        <taxon>Bacteria</taxon>
        <taxon>Bacillati</taxon>
        <taxon>Actinomycetota</taxon>
        <taxon>Actinomycetes</taxon>
        <taxon>Mycobacteriales</taxon>
        <taxon>Tsukamurellaceae</taxon>
        <taxon>Tsukamurella</taxon>
    </lineage>
</organism>
<dbReference type="InterPro" id="IPR008332">
    <property type="entry name" value="MethylG_MeTrfase_N"/>
</dbReference>
<evidence type="ECO:0000259" key="10">
    <source>
        <dbReference type="Pfam" id="PF01035"/>
    </source>
</evidence>
<dbReference type="AlphaFoldDB" id="A0A3P8MBD1"/>
<proteinExistence type="inferred from homology"/>
<dbReference type="Gene3D" id="3.30.160.70">
    <property type="entry name" value="Methylated DNA-protein cysteine methyltransferase domain"/>
    <property type="match status" value="1"/>
</dbReference>
<dbReference type="PROSITE" id="PS00374">
    <property type="entry name" value="MGMT"/>
    <property type="match status" value="1"/>
</dbReference>
<dbReference type="SUPFAM" id="SSF53155">
    <property type="entry name" value="Methylated DNA-protein cysteine methyltransferase domain"/>
    <property type="match status" value="1"/>
</dbReference>
<evidence type="ECO:0000256" key="7">
    <source>
        <dbReference type="ARBA" id="ARBA00023204"/>
    </source>
</evidence>
<dbReference type="Pfam" id="PF01035">
    <property type="entry name" value="DNA_binding_1"/>
    <property type="match status" value="1"/>
</dbReference>
<feature type="domain" description="Methylguanine DNA methyltransferase ribonuclease-like" evidence="11">
    <location>
        <begin position="6"/>
        <end position="74"/>
    </location>
</feature>
<dbReference type="PANTHER" id="PTHR10815:SF5">
    <property type="entry name" value="METHYLATED-DNA--PROTEIN-CYSTEINE METHYLTRANSFERASE"/>
    <property type="match status" value="1"/>
</dbReference>
<dbReference type="EMBL" id="LR131273">
    <property type="protein sequence ID" value="VDR39250.1"/>
    <property type="molecule type" value="Genomic_DNA"/>
</dbReference>
<reference evidence="12 13" key="1">
    <citation type="submission" date="2018-12" db="EMBL/GenBank/DDBJ databases">
        <authorList>
            <consortium name="Pathogen Informatics"/>
        </authorList>
    </citation>
    <scope>NUCLEOTIDE SEQUENCE [LARGE SCALE GENOMIC DNA]</scope>
    <source>
        <strain evidence="12 13">NCTC10741</strain>
    </source>
</reference>
<dbReference type="HAMAP" id="MF_00772">
    <property type="entry name" value="OGT"/>
    <property type="match status" value="1"/>
</dbReference>
<accession>A0A3P8MBD1</accession>
<dbReference type="RefSeq" id="WP_126196369.1">
    <property type="nucleotide sequence ID" value="NZ_CP085954.1"/>
</dbReference>
<keyword evidence="4 9" id="KW-0489">Methyltransferase</keyword>
<keyword evidence="7 9" id="KW-0234">DNA repair</keyword>
<keyword evidence="6 9" id="KW-0227">DNA damage</keyword>
<dbReference type="Pfam" id="PF02870">
    <property type="entry name" value="Methyltransf_1N"/>
    <property type="match status" value="1"/>
</dbReference>
<dbReference type="SUPFAM" id="SSF46767">
    <property type="entry name" value="Methylated DNA-protein cysteine methyltransferase, C-terminal domain"/>
    <property type="match status" value="1"/>
</dbReference>
<dbReference type="NCBIfam" id="TIGR00589">
    <property type="entry name" value="ogt"/>
    <property type="match status" value="1"/>
</dbReference>
<comment type="similarity">
    <text evidence="2 9">Belongs to the MGMT family.</text>
</comment>
<evidence type="ECO:0000256" key="5">
    <source>
        <dbReference type="ARBA" id="ARBA00022679"/>
    </source>
</evidence>
<keyword evidence="3 9" id="KW-0963">Cytoplasm</keyword>
<keyword evidence="5 9" id="KW-0808">Transferase</keyword>
<dbReference type="InterPro" id="IPR036631">
    <property type="entry name" value="MGMT_N_sf"/>
</dbReference>
<evidence type="ECO:0000256" key="6">
    <source>
        <dbReference type="ARBA" id="ARBA00022763"/>
    </source>
</evidence>
<dbReference type="GO" id="GO:0005737">
    <property type="term" value="C:cytoplasm"/>
    <property type="evidence" value="ECO:0007669"/>
    <property type="project" value="UniProtKB-SubCell"/>
</dbReference>
<dbReference type="EC" id="2.1.1.63" evidence="9"/>
<evidence type="ECO:0000256" key="1">
    <source>
        <dbReference type="ARBA" id="ARBA00001286"/>
    </source>
</evidence>
<sequence>MSTRHIVAETALGELTLVAAGGAVTGVYFRHHVRRPAESSFGERVASDVLLDEAARQVRAYLAGERRDFELPLATAGDDVQEAVWTALREIPYGTTTTYGALAERLGFVTSAWGVGRAVGANPLCVLVPCHRVVGSTGTLTGYAGGLRRKRFLLDLEAAADGEPWLPGMGAHHAGAA</sequence>
<evidence type="ECO:0000256" key="8">
    <source>
        <dbReference type="ARBA" id="ARBA00049348"/>
    </source>
</evidence>
<dbReference type="InterPro" id="IPR023546">
    <property type="entry name" value="MGMT"/>
</dbReference>
<feature type="domain" description="Methylated-DNA-[protein]-cysteine S-methyltransferase DNA binding" evidence="10">
    <location>
        <begin position="80"/>
        <end position="158"/>
    </location>
</feature>
<comment type="function">
    <text evidence="9">Involved in the cellular defense against the biological effects of O6-methylguanine (O6-MeG) and O4-methylthymine (O4-MeT) in DNA. Repairs the methylated nucleobase in DNA by stoichiometrically transferring the methyl group to a cysteine residue in the enzyme. This is a suicide reaction: the enzyme is irreversibly inactivated.</text>
</comment>
<evidence type="ECO:0000313" key="12">
    <source>
        <dbReference type="EMBL" id="VDR39250.1"/>
    </source>
</evidence>
<dbReference type="InterPro" id="IPR036217">
    <property type="entry name" value="MethylDNA_cys_MeTrfase_DNAb"/>
</dbReference>
<dbReference type="InterPro" id="IPR014048">
    <property type="entry name" value="MethylDNA_cys_MeTrfase_DNA-bd"/>
</dbReference>
<comment type="catalytic activity">
    <reaction evidence="1 9">
        <text>a 4-O-methyl-thymidine in DNA + L-cysteinyl-[protein] = a thymidine in DNA + S-methyl-L-cysteinyl-[protein]</text>
        <dbReference type="Rhea" id="RHEA:53428"/>
        <dbReference type="Rhea" id="RHEA-COMP:10131"/>
        <dbReference type="Rhea" id="RHEA-COMP:10132"/>
        <dbReference type="Rhea" id="RHEA-COMP:13555"/>
        <dbReference type="Rhea" id="RHEA-COMP:13556"/>
        <dbReference type="ChEBI" id="CHEBI:29950"/>
        <dbReference type="ChEBI" id="CHEBI:82612"/>
        <dbReference type="ChEBI" id="CHEBI:137386"/>
        <dbReference type="ChEBI" id="CHEBI:137387"/>
        <dbReference type="EC" id="2.1.1.63"/>
    </reaction>
</comment>
<evidence type="ECO:0000313" key="13">
    <source>
        <dbReference type="Proteomes" id="UP000271626"/>
    </source>
</evidence>
<dbReference type="GO" id="GO:0006307">
    <property type="term" value="P:DNA alkylation repair"/>
    <property type="evidence" value="ECO:0007669"/>
    <property type="project" value="UniProtKB-UniRule"/>
</dbReference>
<dbReference type="CDD" id="cd06445">
    <property type="entry name" value="ATase"/>
    <property type="match status" value="1"/>
</dbReference>
<name>A0A3P8MBD1_TSUPA</name>
<evidence type="ECO:0000259" key="11">
    <source>
        <dbReference type="Pfam" id="PF02870"/>
    </source>
</evidence>
<dbReference type="GO" id="GO:0003908">
    <property type="term" value="F:methylated-DNA-[protein]-cysteine S-methyltransferase activity"/>
    <property type="evidence" value="ECO:0007669"/>
    <property type="project" value="UniProtKB-UniRule"/>
</dbReference>
<evidence type="ECO:0000256" key="4">
    <source>
        <dbReference type="ARBA" id="ARBA00022603"/>
    </source>
</evidence>
<dbReference type="InterPro" id="IPR001497">
    <property type="entry name" value="MethylDNA_cys_MeTrfase_AS"/>
</dbReference>
<protein>
    <recommendedName>
        <fullName evidence="9">Methylated-DNA--protein-cysteine methyltransferase</fullName>
        <ecNumber evidence="9">2.1.1.63</ecNumber>
    </recommendedName>
    <alternativeName>
        <fullName evidence="9">6-O-methylguanine-DNA methyltransferase</fullName>
        <shortName evidence="9">MGMT</shortName>
    </alternativeName>
    <alternativeName>
        <fullName evidence="9">O-6-methylguanine-DNA-alkyltransferase</fullName>
    </alternativeName>
</protein>
<comment type="catalytic activity">
    <reaction evidence="8 9">
        <text>a 6-O-methyl-2'-deoxyguanosine in DNA + L-cysteinyl-[protein] = S-methyl-L-cysteinyl-[protein] + a 2'-deoxyguanosine in DNA</text>
        <dbReference type="Rhea" id="RHEA:24000"/>
        <dbReference type="Rhea" id="RHEA-COMP:10131"/>
        <dbReference type="Rhea" id="RHEA-COMP:10132"/>
        <dbReference type="Rhea" id="RHEA-COMP:11367"/>
        <dbReference type="Rhea" id="RHEA-COMP:11368"/>
        <dbReference type="ChEBI" id="CHEBI:29950"/>
        <dbReference type="ChEBI" id="CHEBI:82612"/>
        <dbReference type="ChEBI" id="CHEBI:85445"/>
        <dbReference type="ChEBI" id="CHEBI:85448"/>
        <dbReference type="EC" id="2.1.1.63"/>
    </reaction>
</comment>
<dbReference type="OrthoDB" id="9802228at2"/>